<dbReference type="InterPro" id="IPR000700">
    <property type="entry name" value="PAS-assoc_C"/>
</dbReference>
<dbReference type="CDD" id="cd00075">
    <property type="entry name" value="HATPase"/>
    <property type="match status" value="1"/>
</dbReference>
<dbReference type="RefSeq" id="WP_254153903.1">
    <property type="nucleotide sequence ID" value="NZ_JAHESD010000023.1"/>
</dbReference>
<dbReference type="InterPro" id="IPR001610">
    <property type="entry name" value="PAC"/>
</dbReference>
<feature type="domain" description="PAS" evidence="10">
    <location>
        <begin position="427"/>
        <end position="498"/>
    </location>
</feature>
<dbReference type="InterPro" id="IPR011006">
    <property type="entry name" value="CheY-like_superfamily"/>
</dbReference>
<dbReference type="InterPro" id="IPR035965">
    <property type="entry name" value="PAS-like_dom_sf"/>
</dbReference>
<comment type="catalytic activity">
    <reaction evidence="1">
        <text>ATP + protein L-histidine = ADP + protein N-phospho-L-histidine.</text>
        <dbReference type="EC" id="2.7.13.3"/>
    </reaction>
</comment>
<dbReference type="CDD" id="cd00130">
    <property type="entry name" value="PAS"/>
    <property type="match status" value="3"/>
</dbReference>
<dbReference type="SMART" id="SM00448">
    <property type="entry name" value="REC"/>
    <property type="match status" value="1"/>
</dbReference>
<evidence type="ECO:0000313" key="13">
    <source>
        <dbReference type="Proteomes" id="UP000772618"/>
    </source>
</evidence>
<dbReference type="PROSITE" id="PS50110">
    <property type="entry name" value="RESPONSE_REGULATORY"/>
    <property type="match status" value="1"/>
</dbReference>
<dbReference type="SUPFAM" id="SSF55785">
    <property type="entry name" value="PYP-like sensor domain (PAS domain)"/>
    <property type="match status" value="3"/>
</dbReference>
<evidence type="ECO:0000256" key="4">
    <source>
        <dbReference type="ARBA" id="ARBA00022679"/>
    </source>
</evidence>
<keyword evidence="6" id="KW-0902">Two-component regulatory system</keyword>
<dbReference type="InterPro" id="IPR000014">
    <property type="entry name" value="PAS"/>
</dbReference>
<keyword evidence="13" id="KW-1185">Reference proteome</keyword>
<evidence type="ECO:0000256" key="5">
    <source>
        <dbReference type="ARBA" id="ARBA00022777"/>
    </source>
</evidence>
<dbReference type="SMART" id="SM00086">
    <property type="entry name" value="PAC"/>
    <property type="match status" value="3"/>
</dbReference>
<comment type="caution">
    <text evidence="12">The sequence shown here is derived from an EMBL/GenBank/DDBJ whole genome shotgun (WGS) entry which is preliminary data.</text>
</comment>
<dbReference type="Pfam" id="PF00989">
    <property type="entry name" value="PAS"/>
    <property type="match status" value="1"/>
</dbReference>
<protein>
    <recommendedName>
        <fullName evidence="2">histidine kinase</fullName>
        <ecNumber evidence="2">2.7.13.3</ecNumber>
    </recommendedName>
</protein>
<dbReference type="EC" id="2.7.13.3" evidence="2"/>
<reference evidence="12 13" key="1">
    <citation type="submission" date="2021-05" db="EMBL/GenBank/DDBJ databases">
        <title>A Polyphasic approach of four new species of the genus Ohtaekwangia: Ohtaekwangia histidinii sp. nov., Ohtaekwangia cretensis sp. nov., Ohtaekwangia indiensis sp. nov., Ohtaekwangia reichenbachii sp. nov. from diverse environment.</title>
        <authorList>
            <person name="Octaviana S."/>
        </authorList>
    </citation>
    <scope>NUCLEOTIDE SEQUENCE [LARGE SCALE GENOMIC DNA]</scope>
    <source>
        <strain evidence="12 13">PWU20</strain>
    </source>
</reference>
<dbReference type="Pfam" id="PF00512">
    <property type="entry name" value="HisKA"/>
    <property type="match status" value="1"/>
</dbReference>
<gene>
    <name evidence="12" type="ORF">KK060_11655</name>
</gene>
<dbReference type="PROSITE" id="PS50109">
    <property type="entry name" value="HIS_KIN"/>
    <property type="match status" value="1"/>
</dbReference>
<dbReference type="Proteomes" id="UP000772618">
    <property type="component" value="Unassembled WGS sequence"/>
</dbReference>
<dbReference type="SUPFAM" id="SSF47384">
    <property type="entry name" value="Homodimeric domain of signal transducing histidine kinase"/>
    <property type="match status" value="1"/>
</dbReference>
<dbReference type="SMART" id="SM00388">
    <property type="entry name" value="HisKA"/>
    <property type="match status" value="1"/>
</dbReference>
<evidence type="ECO:0000256" key="2">
    <source>
        <dbReference type="ARBA" id="ARBA00012438"/>
    </source>
</evidence>
<dbReference type="Pfam" id="PF00072">
    <property type="entry name" value="Response_reg"/>
    <property type="match status" value="1"/>
</dbReference>
<feature type="domain" description="PAC" evidence="11">
    <location>
        <begin position="501"/>
        <end position="553"/>
    </location>
</feature>
<accession>A0ABS5VRH2</accession>
<keyword evidence="4" id="KW-0808">Transferase</keyword>
<dbReference type="InterPro" id="IPR013655">
    <property type="entry name" value="PAS_fold_3"/>
</dbReference>
<evidence type="ECO:0000259" key="8">
    <source>
        <dbReference type="PROSITE" id="PS50109"/>
    </source>
</evidence>
<evidence type="ECO:0000313" key="12">
    <source>
        <dbReference type="EMBL" id="MBT1703941.1"/>
    </source>
</evidence>
<dbReference type="SMART" id="SM00387">
    <property type="entry name" value="HATPase_c"/>
    <property type="match status" value="1"/>
</dbReference>
<dbReference type="PROSITE" id="PS50113">
    <property type="entry name" value="PAC"/>
    <property type="match status" value="3"/>
</dbReference>
<dbReference type="Gene3D" id="1.10.287.130">
    <property type="match status" value="1"/>
</dbReference>
<dbReference type="Gene3D" id="3.30.450.20">
    <property type="entry name" value="PAS domain"/>
    <property type="match status" value="3"/>
</dbReference>
<evidence type="ECO:0000256" key="6">
    <source>
        <dbReference type="ARBA" id="ARBA00023012"/>
    </source>
</evidence>
<evidence type="ECO:0000259" key="11">
    <source>
        <dbReference type="PROSITE" id="PS50113"/>
    </source>
</evidence>
<evidence type="ECO:0000256" key="3">
    <source>
        <dbReference type="ARBA" id="ARBA00022553"/>
    </source>
</evidence>
<dbReference type="SUPFAM" id="SSF55874">
    <property type="entry name" value="ATPase domain of HSP90 chaperone/DNA topoisomerase II/histidine kinase"/>
    <property type="match status" value="1"/>
</dbReference>
<dbReference type="PRINTS" id="PR00344">
    <property type="entry name" value="BCTRLSENSOR"/>
</dbReference>
<dbReference type="InterPro" id="IPR050736">
    <property type="entry name" value="Sensor_HK_Regulatory"/>
</dbReference>
<dbReference type="InterPro" id="IPR013767">
    <property type="entry name" value="PAS_fold"/>
</dbReference>
<dbReference type="CDD" id="cd00156">
    <property type="entry name" value="REC"/>
    <property type="match status" value="1"/>
</dbReference>
<dbReference type="InterPro" id="IPR003594">
    <property type="entry name" value="HATPase_dom"/>
</dbReference>
<dbReference type="PROSITE" id="PS50112">
    <property type="entry name" value="PAS"/>
    <property type="match status" value="2"/>
</dbReference>
<feature type="domain" description="Response regulatory" evidence="9">
    <location>
        <begin position="6"/>
        <end position="122"/>
    </location>
</feature>
<feature type="domain" description="PAC" evidence="11">
    <location>
        <begin position="252"/>
        <end position="304"/>
    </location>
</feature>
<dbReference type="PANTHER" id="PTHR43711:SF26">
    <property type="entry name" value="SENSOR HISTIDINE KINASE RCSC"/>
    <property type="match status" value="1"/>
</dbReference>
<evidence type="ECO:0000256" key="1">
    <source>
        <dbReference type="ARBA" id="ARBA00000085"/>
    </source>
</evidence>
<dbReference type="Gene3D" id="2.10.70.100">
    <property type="match status" value="1"/>
</dbReference>
<dbReference type="CDD" id="cd00082">
    <property type="entry name" value="HisKA"/>
    <property type="match status" value="1"/>
</dbReference>
<dbReference type="InterPro" id="IPR003661">
    <property type="entry name" value="HisK_dim/P_dom"/>
</dbReference>
<feature type="domain" description="Histidine kinase" evidence="8">
    <location>
        <begin position="582"/>
        <end position="798"/>
    </location>
</feature>
<dbReference type="Pfam" id="PF02518">
    <property type="entry name" value="HATPase_c"/>
    <property type="match status" value="1"/>
</dbReference>
<keyword evidence="3" id="KW-0597">Phosphoprotein</keyword>
<dbReference type="EMBL" id="JAHESD010000023">
    <property type="protein sequence ID" value="MBT1703941.1"/>
    <property type="molecule type" value="Genomic_DNA"/>
</dbReference>
<feature type="domain" description="PAS" evidence="10">
    <location>
        <begin position="301"/>
        <end position="372"/>
    </location>
</feature>
<evidence type="ECO:0000259" key="9">
    <source>
        <dbReference type="PROSITE" id="PS50110"/>
    </source>
</evidence>
<dbReference type="NCBIfam" id="TIGR00229">
    <property type="entry name" value="sensory_box"/>
    <property type="match status" value="3"/>
</dbReference>
<dbReference type="Pfam" id="PF08447">
    <property type="entry name" value="PAS_3"/>
    <property type="match status" value="1"/>
</dbReference>
<organism evidence="12 13">
    <name type="scientific">Chryseosolibacter indicus</name>
    <dbReference type="NCBI Taxonomy" id="2782351"/>
    <lineage>
        <taxon>Bacteria</taxon>
        <taxon>Pseudomonadati</taxon>
        <taxon>Bacteroidota</taxon>
        <taxon>Cytophagia</taxon>
        <taxon>Cytophagales</taxon>
        <taxon>Chryseotaleaceae</taxon>
        <taxon>Chryseosolibacter</taxon>
    </lineage>
</organism>
<sequence length="799" mass="90585">MKNRLKILHLEYNQNDSKNLSLELENAGFQFDIFLASNRSEYLNAISFFNPDIILANHAVPDLHSREALALVKANGLKIPFVLVTSSVSEEFAVEIMKLGAKDYVLKTAMQRLPEIIAESIQAAGEDDFGIIRKGRLKGEDKGFSRLENSKAVEVLRARTNPLQVRSGCEVADYSSTYERYELLSRATNDTVYDWDLKTDTIIWNHGLYTVFKYDGNIGFNTEWWKERIHPEDVDRISEQISNSFALKDHKCDGVYRFRLEDGSYKYVYDRAYIIYDNNGAPERMVGVMQDITDRMRAVEEIQKLSLVASKTDNAVIIMDDAGRIEWVNESFVRITGYQLNEIKNQTLNFLYGSNTDSIKVEWMHRKAAQGEGVSAELVNYAKEGKEFWAKVEMTSVYNNRAELKNIIAIISDITQQKEFETRITSIARELSSLIENANVPIFGIDRNGYINEWNKVSAQLTGISKSDILGRRWIDELVGTDSRYDCEAMITEVLDGNPVSNFELSINTKNNKTLVLLLSASARRDIERCINGAIIVAQDISELIDYRKNLERMVQARTRELNKAIQKEKELVNMKSRFVSIASHEFRTPLSTIVLASGFIKKFKDKLSSKEIDDKLNNIEKQVAYMTHLLDDVLTIGKVESGKIPVRLGNVNLPEFISRLCREVEQTTGKTHHIQLINTLEIETITSDEKLLRNIIINTLTNAIKFSPEASCVDLSLSNNKNSIYFKVRDYGIGIPVEDMKKLFEPFQRGSNVNTIQGTGLGLSILKKAVDLLQGDIAVESEVGKGTEVIITLPLAHE</sequence>
<dbReference type="Pfam" id="PF13426">
    <property type="entry name" value="PAS_9"/>
    <property type="match status" value="1"/>
</dbReference>
<comment type="caution">
    <text evidence="7">Lacks conserved residue(s) required for the propagation of feature annotation.</text>
</comment>
<dbReference type="Gene3D" id="3.30.565.10">
    <property type="entry name" value="Histidine kinase-like ATPase, C-terminal domain"/>
    <property type="match status" value="1"/>
</dbReference>
<dbReference type="InterPro" id="IPR004358">
    <property type="entry name" value="Sig_transdc_His_kin-like_C"/>
</dbReference>
<dbReference type="InterPro" id="IPR005467">
    <property type="entry name" value="His_kinase_dom"/>
</dbReference>
<dbReference type="InterPro" id="IPR036890">
    <property type="entry name" value="HATPase_C_sf"/>
</dbReference>
<dbReference type="InterPro" id="IPR001789">
    <property type="entry name" value="Sig_transdc_resp-reg_receiver"/>
</dbReference>
<evidence type="ECO:0000256" key="7">
    <source>
        <dbReference type="PROSITE-ProRule" id="PRU00169"/>
    </source>
</evidence>
<keyword evidence="5" id="KW-0418">Kinase</keyword>
<dbReference type="InterPro" id="IPR036097">
    <property type="entry name" value="HisK_dim/P_sf"/>
</dbReference>
<dbReference type="SUPFAM" id="SSF52172">
    <property type="entry name" value="CheY-like"/>
    <property type="match status" value="1"/>
</dbReference>
<dbReference type="PANTHER" id="PTHR43711">
    <property type="entry name" value="TWO-COMPONENT HISTIDINE KINASE"/>
    <property type="match status" value="1"/>
</dbReference>
<name>A0ABS5VRH2_9BACT</name>
<dbReference type="SMART" id="SM00091">
    <property type="entry name" value="PAS"/>
    <property type="match status" value="3"/>
</dbReference>
<feature type="domain" description="PAC" evidence="11">
    <location>
        <begin position="372"/>
        <end position="426"/>
    </location>
</feature>
<dbReference type="Gene3D" id="3.40.50.2300">
    <property type="match status" value="1"/>
</dbReference>
<proteinExistence type="predicted"/>
<evidence type="ECO:0000259" key="10">
    <source>
        <dbReference type="PROSITE" id="PS50112"/>
    </source>
</evidence>